<feature type="region of interest" description="Disordered" evidence="4">
    <location>
        <begin position="569"/>
        <end position="620"/>
    </location>
</feature>
<evidence type="ECO:0000256" key="3">
    <source>
        <dbReference type="ARBA" id="ARBA00023295"/>
    </source>
</evidence>
<comment type="caution">
    <text evidence="6">The sequence shown here is derived from an EMBL/GenBank/DDBJ whole genome shotgun (WGS) entry which is preliminary data.</text>
</comment>
<dbReference type="EMBL" id="PEBV01000002">
    <property type="protein sequence ID" value="PTQ54728.1"/>
    <property type="molecule type" value="Genomic_DNA"/>
</dbReference>
<dbReference type="SMART" id="SM00642">
    <property type="entry name" value="Aamy"/>
    <property type="match status" value="1"/>
</dbReference>
<name>A0A2T5GEW9_HYDSH</name>
<dbReference type="Gene3D" id="3.20.20.80">
    <property type="entry name" value="Glycosidases"/>
    <property type="match status" value="2"/>
</dbReference>
<evidence type="ECO:0000313" key="7">
    <source>
        <dbReference type="Proteomes" id="UP000244180"/>
    </source>
</evidence>
<dbReference type="NCBIfam" id="NF008183">
    <property type="entry name" value="PRK10933.1"/>
    <property type="match status" value="1"/>
</dbReference>
<comment type="similarity">
    <text evidence="1">Belongs to the glycosyl hydrolase 13 family.</text>
</comment>
<dbReference type="SUPFAM" id="SSF51445">
    <property type="entry name" value="(Trans)glycosidases"/>
    <property type="match status" value="1"/>
</dbReference>
<proteinExistence type="inferred from homology"/>
<accession>A0A2T5GEW9</accession>
<gene>
    <name evidence="6" type="ORF">HSCHL_2319</name>
</gene>
<dbReference type="AlphaFoldDB" id="A0A2T5GEW9"/>
<evidence type="ECO:0000259" key="5">
    <source>
        <dbReference type="SMART" id="SM00642"/>
    </source>
</evidence>
<dbReference type="GO" id="GO:0004556">
    <property type="term" value="F:alpha-amylase activity"/>
    <property type="evidence" value="ECO:0007669"/>
    <property type="project" value="TreeGrafter"/>
</dbReference>
<dbReference type="RefSeq" id="WP_272999494.1">
    <property type="nucleotide sequence ID" value="NZ_PEBV01000002.1"/>
</dbReference>
<evidence type="ECO:0000313" key="6">
    <source>
        <dbReference type="EMBL" id="PTQ54728.1"/>
    </source>
</evidence>
<dbReference type="FunFam" id="3.90.400.10:FF:000002">
    <property type="entry name" value="Sucrose isomerase"/>
    <property type="match status" value="1"/>
</dbReference>
<dbReference type="InterPro" id="IPR006047">
    <property type="entry name" value="GH13_cat_dom"/>
</dbReference>
<keyword evidence="3" id="KW-0326">Glycosidase</keyword>
<sequence length="657" mass="73842">MTMEGRARPERAWWKEAIVYQIYPRSFFDASGDGVGDLAGVLAKLDYLQALGVDAVWLSPIYRSPGADHGYDVSDYREIDPQFGTMADFERLVREADARGIRLVLDLVVNHTSDEHPWFYASRQGIVPYRDFYIWRTGKNGGLPNRWRSVFGGPAWTYVPERNAYYLHLFSPKQPDLNWDLPAVRQEVYRLMRFWLEKGVAGFRMDVINAIGKPELDDETDAVGFERVINHPKAFRYLEEMYEAVLKGADLLTVGETPGVTPEHAWRYAALGRGPLGMIFPFEHMTVDIGATKWEPAPFDVVRWKRVLFRWQTKLEGRAWPALYLGNHDQPRPVSRFGDDGEYRVAAAKLLAALLLLQKGTPFVYQGEEIGMTNVRFPSIDDYRDIETLNFYREGRERGVAEETLMAAIHRMSRDNARTPMQWSAGKNAGFTSGTPWIRVNPNYREINVEAAWADPESVLHFYRALIALRKRVPALVYGRLVPLCPDDPAVIAFLREDEAGPWLVALNLSPVPTTWPLPRPIAGRPMVRVLDNRHRPPAYWDPATPIPVAWGDGEAAAFAEVCGGKAAGGPEIGAPGERPPERGGHGAGPSTFAGEGRRETPVGAAGPDGKQTAADVRRGSWEVERPEAFRLGPYEARVYRMAPPGHRRRRPGEGDG</sequence>
<protein>
    <submittedName>
        <fullName evidence="6">Oligo-1,6-glucosidase</fullName>
    </submittedName>
</protein>
<dbReference type="GO" id="GO:0009313">
    <property type="term" value="P:oligosaccharide catabolic process"/>
    <property type="evidence" value="ECO:0007669"/>
    <property type="project" value="TreeGrafter"/>
</dbReference>
<feature type="domain" description="Glycosyl hydrolase family 13 catalytic" evidence="5">
    <location>
        <begin position="21"/>
        <end position="418"/>
    </location>
</feature>
<dbReference type="Gene3D" id="3.90.400.10">
    <property type="entry name" value="Oligo-1,6-glucosidase, Domain 2"/>
    <property type="match status" value="1"/>
</dbReference>
<dbReference type="PANTHER" id="PTHR10357:SF179">
    <property type="entry name" value="NEUTRAL AND BASIC AMINO ACID TRANSPORT PROTEIN RBAT"/>
    <property type="match status" value="1"/>
</dbReference>
<dbReference type="Proteomes" id="UP000244180">
    <property type="component" value="Unassembled WGS sequence"/>
</dbReference>
<keyword evidence="2" id="KW-0378">Hydrolase</keyword>
<evidence type="ECO:0000256" key="2">
    <source>
        <dbReference type="ARBA" id="ARBA00022801"/>
    </source>
</evidence>
<dbReference type="InterPro" id="IPR017853">
    <property type="entry name" value="GH"/>
</dbReference>
<dbReference type="InterPro" id="IPR045857">
    <property type="entry name" value="O16G_dom_2"/>
</dbReference>
<evidence type="ECO:0000256" key="4">
    <source>
        <dbReference type="SAM" id="MobiDB-lite"/>
    </source>
</evidence>
<dbReference type="SUPFAM" id="SSF51011">
    <property type="entry name" value="Glycosyl hydrolase domain"/>
    <property type="match status" value="1"/>
</dbReference>
<evidence type="ECO:0000256" key="1">
    <source>
        <dbReference type="ARBA" id="ARBA00008061"/>
    </source>
</evidence>
<dbReference type="Pfam" id="PF00128">
    <property type="entry name" value="Alpha-amylase"/>
    <property type="match status" value="1"/>
</dbReference>
<dbReference type="PANTHER" id="PTHR10357">
    <property type="entry name" value="ALPHA-AMYLASE FAMILY MEMBER"/>
    <property type="match status" value="1"/>
</dbReference>
<organism evidence="6 7">
    <name type="scientific">Hydrogenibacillus schlegelii</name>
    <name type="common">Bacillus schlegelii</name>
    <dbReference type="NCBI Taxonomy" id="1484"/>
    <lineage>
        <taxon>Bacteria</taxon>
        <taxon>Bacillati</taxon>
        <taxon>Bacillota</taxon>
        <taxon>Bacilli</taxon>
        <taxon>Bacillales</taxon>
        <taxon>Bacillales Family X. Incertae Sedis</taxon>
        <taxon>Hydrogenibacillus</taxon>
    </lineage>
</organism>
<dbReference type="FunFam" id="3.20.20.80:FF:000064">
    <property type="entry name" value="Oligo-1,6-glucosidase"/>
    <property type="match status" value="1"/>
</dbReference>
<reference evidence="6 7" key="1">
    <citation type="submission" date="2017-08" db="EMBL/GenBank/DDBJ databases">
        <title>Burning lignite coal seam in the remote Altai Mountains harbors a hydrogen-driven thermophilic microbial community.</title>
        <authorList>
            <person name="Kadnikov V.V."/>
            <person name="Mardanov A.V."/>
            <person name="Ivasenko D."/>
            <person name="Beletsky A.V."/>
            <person name="Karnachuk O.V."/>
            <person name="Ravin N.V."/>
        </authorList>
    </citation>
    <scope>NUCLEOTIDE SEQUENCE [LARGE SCALE GENOMIC DNA]</scope>
    <source>
        <strain evidence="6">AL33</strain>
    </source>
</reference>
<dbReference type="CDD" id="cd11333">
    <property type="entry name" value="AmyAc_SI_OligoGlu_DGase"/>
    <property type="match status" value="1"/>
</dbReference>